<dbReference type="EMBL" id="NVUK01000037">
    <property type="protein sequence ID" value="PCI75940.1"/>
    <property type="molecule type" value="Genomic_DNA"/>
</dbReference>
<protein>
    <submittedName>
        <fullName evidence="1">Uncharacterized protein</fullName>
    </submittedName>
</protein>
<reference evidence="2" key="1">
    <citation type="submission" date="2017-08" db="EMBL/GenBank/DDBJ databases">
        <title>A dynamic microbial community with high functional redundancy inhabits the cold, oxic subseafloor aquifer.</title>
        <authorList>
            <person name="Tully B.J."/>
            <person name="Wheat C.G."/>
            <person name="Glazer B.T."/>
            <person name="Huber J.A."/>
        </authorList>
    </citation>
    <scope>NUCLEOTIDE SEQUENCE [LARGE SCALE GENOMIC DNA]</scope>
</reference>
<evidence type="ECO:0000313" key="2">
    <source>
        <dbReference type="Proteomes" id="UP000218775"/>
    </source>
</evidence>
<proteinExistence type="predicted"/>
<gene>
    <name evidence="1" type="ORF">COB21_05080</name>
</gene>
<dbReference type="Proteomes" id="UP000218775">
    <property type="component" value="Unassembled WGS sequence"/>
</dbReference>
<comment type="caution">
    <text evidence="1">The sequence shown here is derived from an EMBL/GenBank/DDBJ whole genome shotgun (WGS) entry which is preliminary data.</text>
</comment>
<name>A0A2A4X072_UNCAE</name>
<organism evidence="1 2">
    <name type="scientific">Aerophobetes bacterium</name>
    <dbReference type="NCBI Taxonomy" id="2030807"/>
    <lineage>
        <taxon>Bacteria</taxon>
        <taxon>Candidatus Aerophobota</taxon>
    </lineage>
</organism>
<dbReference type="AlphaFoldDB" id="A0A2A4X072"/>
<evidence type="ECO:0000313" key="1">
    <source>
        <dbReference type="EMBL" id="PCI75940.1"/>
    </source>
</evidence>
<accession>A0A2A4X072</accession>
<sequence>MSCIKNHPLTTAAAATLVLPSWYKGTRDCSRRWADLRFAQTMAHDLAPPKMWTNRVVMQLLKVAPNMGLSRSLVWTGTAYLVDSLFQQKRC</sequence>